<organism evidence="11 12">
    <name type="scientific">Haloplanus salinus</name>
    <dbReference type="NCBI Taxonomy" id="1126245"/>
    <lineage>
        <taxon>Archaea</taxon>
        <taxon>Methanobacteriati</taxon>
        <taxon>Methanobacteriota</taxon>
        <taxon>Stenosarchaea group</taxon>
        <taxon>Halobacteria</taxon>
        <taxon>Halobacteriales</taxon>
        <taxon>Haloferacaceae</taxon>
        <taxon>Haloplanus</taxon>
    </lineage>
</organism>
<keyword evidence="3" id="KW-0004">4Fe-4S</keyword>
<dbReference type="Gene3D" id="3.60.9.10">
    <property type="entry name" value="Aldehyde ferredoxin oxidoreductase, N-terminal domain"/>
    <property type="match status" value="1"/>
</dbReference>
<name>A0A368NBE3_9EURY</name>
<feature type="compositionally biased region" description="Basic and acidic residues" evidence="9">
    <location>
        <begin position="600"/>
        <end position="610"/>
    </location>
</feature>
<dbReference type="Pfam" id="PF02730">
    <property type="entry name" value="AFOR_N"/>
    <property type="match status" value="1"/>
</dbReference>
<dbReference type="EMBL" id="QPHM01000001">
    <property type="protein sequence ID" value="RCU46831.1"/>
    <property type="molecule type" value="Genomic_DNA"/>
</dbReference>
<keyword evidence="7" id="KW-0411">Iron-sulfur</keyword>
<dbReference type="PANTHER" id="PTHR30038">
    <property type="entry name" value="ALDEHYDE FERREDOXIN OXIDOREDUCTASE"/>
    <property type="match status" value="1"/>
</dbReference>
<dbReference type="Gene3D" id="1.10.599.10">
    <property type="entry name" value="Aldehyde Ferredoxin Oxidoreductase Protein, subunit A, domain 3"/>
    <property type="match status" value="1"/>
</dbReference>
<evidence type="ECO:0000256" key="6">
    <source>
        <dbReference type="ARBA" id="ARBA00023004"/>
    </source>
</evidence>
<dbReference type="InterPro" id="IPR001203">
    <property type="entry name" value="OxRdtase_Ald_Fedxn_C"/>
</dbReference>
<keyword evidence="4" id="KW-0479">Metal-binding</keyword>
<evidence type="ECO:0000256" key="1">
    <source>
        <dbReference type="ARBA" id="ARBA00001966"/>
    </source>
</evidence>
<dbReference type="Proteomes" id="UP000252189">
    <property type="component" value="Unassembled WGS sequence"/>
</dbReference>
<comment type="similarity">
    <text evidence="2">Belongs to the AOR/FOR family.</text>
</comment>
<comment type="cofactor">
    <cofactor evidence="8">
        <name>tungstopterin</name>
        <dbReference type="ChEBI" id="CHEBI:30402"/>
    </cofactor>
</comment>
<keyword evidence="5" id="KW-0560">Oxidoreductase</keyword>
<dbReference type="RefSeq" id="WP_114448383.1">
    <property type="nucleotide sequence ID" value="NZ_QPHM01000001.1"/>
</dbReference>
<evidence type="ECO:0000256" key="9">
    <source>
        <dbReference type="SAM" id="MobiDB-lite"/>
    </source>
</evidence>
<comment type="caution">
    <text evidence="11">The sequence shown here is derived from an EMBL/GenBank/DDBJ whole genome shotgun (WGS) entry which is preliminary data.</text>
</comment>
<dbReference type="GO" id="GO:0016625">
    <property type="term" value="F:oxidoreductase activity, acting on the aldehyde or oxo group of donors, iron-sulfur protein as acceptor"/>
    <property type="evidence" value="ECO:0007669"/>
    <property type="project" value="InterPro"/>
</dbReference>
<dbReference type="AlphaFoldDB" id="A0A368NBE3"/>
<comment type="cofactor">
    <cofactor evidence="1">
        <name>[4Fe-4S] cluster</name>
        <dbReference type="ChEBI" id="CHEBI:49883"/>
    </cofactor>
</comment>
<dbReference type="PANTHER" id="PTHR30038:SF7">
    <property type="entry name" value="TUNGSTEN-CONTAINING GLYCERALDEHYDE-3-PHOSPHATE:FERREDOXIN OXIDOREDUCTASE"/>
    <property type="match status" value="1"/>
</dbReference>
<evidence type="ECO:0000256" key="8">
    <source>
        <dbReference type="ARBA" id="ARBA00049934"/>
    </source>
</evidence>
<dbReference type="InterPro" id="IPR013985">
    <property type="entry name" value="Ald_Fedxn_OxRdtase_dom3"/>
</dbReference>
<sequence>MSSPVRRDVIRVDLSAGTVSRERVPGDWRHDFLGGKGLGARYLYDELDAGVDPLGPDNRLAFFLGPLSGYLPAESRYAAVTKSPLTGAFLDSYSGGSFADALAGALPDAFGLLVQGAADEPVRLTVADGEVTLGDAAGLWGADAAEVDDALDGAVACIGPAGENEVAYATVASDGGDHHAGRGGAGAVMGAKRLKAVAVHGGPPEPTPKLAALRKEYDDAYRDDDTGRWQAAGETVESVDFANEVGVLSTRGWQGGTFDDAGDIGVEAVREASTGRENEGDAVPGGFRVEADDEESVPRGGALMSLGAGLGIDDFDDVARLGSVCDLLGMDAISAGNAVAWAMRAVDANAVDAAIDADLAFGDADAAVTLLEAIAVRSTDLGDTLADGVEAARERYGAATVPTVKSMELPAYDPRGAAGMALAYATSDRGGCHRRARPVEREAFARDEWSDADRVATVVGAQNVRSTLWSLVVDDFAGETMWEDLGAEWLGAVGVDHGRDSLAALGERVWTLVRLFNVREGFDRADDALPELFEDPLPDGPAAGRTVDREAFEAMLDAYYAARGWSVEGVPTAATAERLGLGPVVDDETPLGSVPAATPSEHDPGRDHSP</sequence>
<keyword evidence="12" id="KW-1185">Reference proteome</keyword>
<feature type="domain" description="Aldehyde ferredoxin oxidoreductase N-terminal" evidence="10">
    <location>
        <begin position="5"/>
        <end position="203"/>
    </location>
</feature>
<dbReference type="SUPFAM" id="SSF48310">
    <property type="entry name" value="Aldehyde ferredoxin oxidoreductase, C-terminal domains"/>
    <property type="match status" value="1"/>
</dbReference>
<protein>
    <submittedName>
        <fullName evidence="11">Aldehyde ferredoxin oxidoreductase</fullName>
    </submittedName>
</protein>
<dbReference type="InterPro" id="IPR036503">
    <property type="entry name" value="Ald_Fedxn_OxRdtase_N_sf"/>
</dbReference>
<evidence type="ECO:0000256" key="7">
    <source>
        <dbReference type="ARBA" id="ARBA00023014"/>
    </source>
</evidence>
<evidence type="ECO:0000259" key="10">
    <source>
        <dbReference type="SMART" id="SM00790"/>
    </source>
</evidence>
<dbReference type="SMART" id="SM00790">
    <property type="entry name" value="AFOR_N"/>
    <property type="match status" value="1"/>
</dbReference>
<evidence type="ECO:0000256" key="3">
    <source>
        <dbReference type="ARBA" id="ARBA00022485"/>
    </source>
</evidence>
<evidence type="ECO:0000313" key="11">
    <source>
        <dbReference type="EMBL" id="RCU46831.1"/>
    </source>
</evidence>
<dbReference type="GO" id="GO:0009055">
    <property type="term" value="F:electron transfer activity"/>
    <property type="evidence" value="ECO:0007669"/>
    <property type="project" value="InterPro"/>
</dbReference>
<dbReference type="InterPro" id="IPR051919">
    <property type="entry name" value="W-dependent_AOR"/>
</dbReference>
<dbReference type="OrthoDB" id="30771at2157"/>
<evidence type="ECO:0000256" key="5">
    <source>
        <dbReference type="ARBA" id="ARBA00023002"/>
    </source>
</evidence>
<dbReference type="SUPFAM" id="SSF56228">
    <property type="entry name" value="Aldehyde ferredoxin oxidoreductase, N-terminal domain"/>
    <property type="match status" value="1"/>
</dbReference>
<dbReference type="Pfam" id="PF01314">
    <property type="entry name" value="AFOR_C"/>
    <property type="match status" value="1"/>
</dbReference>
<accession>A0A368NBE3</accession>
<feature type="region of interest" description="Disordered" evidence="9">
    <location>
        <begin position="581"/>
        <end position="610"/>
    </location>
</feature>
<dbReference type="Gene3D" id="1.10.569.10">
    <property type="entry name" value="Aldehyde Ferredoxin Oxidoreductase Protein, subunit A, domain 2"/>
    <property type="match status" value="1"/>
</dbReference>
<evidence type="ECO:0000256" key="2">
    <source>
        <dbReference type="ARBA" id="ARBA00011032"/>
    </source>
</evidence>
<gene>
    <name evidence="11" type="ORF">DU504_05645</name>
</gene>
<dbReference type="InterPro" id="IPR036021">
    <property type="entry name" value="Tungsten_al_ferr_oxy-like_C"/>
</dbReference>
<evidence type="ECO:0000313" key="12">
    <source>
        <dbReference type="Proteomes" id="UP000252189"/>
    </source>
</evidence>
<dbReference type="GO" id="GO:0046872">
    <property type="term" value="F:metal ion binding"/>
    <property type="evidence" value="ECO:0007669"/>
    <property type="project" value="UniProtKB-KW"/>
</dbReference>
<evidence type="ECO:0000256" key="4">
    <source>
        <dbReference type="ARBA" id="ARBA00022723"/>
    </source>
</evidence>
<dbReference type="InterPro" id="IPR013983">
    <property type="entry name" value="Ald_Fedxn_OxRdtase_N"/>
</dbReference>
<keyword evidence="6" id="KW-0408">Iron</keyword>
<dbReference type="InterPro" id="IPR013984">
    <property type="entry name" value="Ald_Fedxn_OxRdtase_dom2"/>
</dbReference>
<reference evidence="11 12" key="1">
    <citation type="submission" date="2018-07" db="EMBL/GenBank/DDBJ databases">
        <title>Genome sequences of Haloplanus salinus JCM 18368T.</title>
        <authorList>
            <person name="Kim Y.B."/>
            <person name="Roh S.W."/>
        </authorList>
    </citation>
    <scope>NUCLEOTIDE SEQUENCE [LARGE SCALE GENOMIC DNA]</scope>
    <source>
        <strain evidence="11 12">JCM 18368</strain>
    </source>
</reference>
<proteinExistence type="inferred from homology"/>
<dbReference type="GO" id="GO:0051539">
    <property type="term" value="F:4 iron, 4 sulfur cluster binding"/>
    <property type="evidence" value="ECO:0007669"/>
    <property type="project" value="UniProtKB-KW"/>
</dbReference>